<reference evidence="1 2" key="1">
    <citation type="journal article" date="2015" name="PLoS Negl. Trop. Dis.">
        <title>Distribution of Plasmids in Distinct Leptospira Pathogenic Species.</title>
        <authorList>
            <person name="Wang Y."/>
            <person name="Zhuang X."/>
            <person name="Zhong Y."/>
            <person name="Zhang C."/>
            <person name="Zhang Y."/>
            <person name="Zeng L."/>
            <person name="Zhu Y."/>
            <person name="He P."/>
            <person name="Dong K."/>
            <person name="Pal U."/>
            <person name="Guo X."/>
            <person name="Qin J."/>
        </authorList>
    </citation>
    <scope>NUCLEOTIDE SEQUENCE [LARGE SCALE GENOMIC DNA]</scope>
    <source>
        <strain evidence="1 2">56604</strain>
    </source>
</reference>
<proteinExistence type="predicted"/>
<gene>
    <name evidence="1" type="ORF">LBBP_00976</name>
</gene>
<dbReference type="PATRIC" id="fig|280505.15.peg.953"/>
<sequence>MVFCFLKWIVTRSRTKDTFKLILFIAVLFLKRSQYFLQ</sequence>
<dbReference type="EMBL" id="CP012029">
    <property type="protein sequence ID" value="ALO25290.1"/>
    <property type="molecule type" value="Genomic_DNA"/>
</dbReference>
<protein>
    <submittedName>
        <fullName evidence="1">Uncharacterized protein</fullName>
    </submittedName>
</protein>
<organism evidence="1">
    <name type="scientific">Leptospira borgpetersenii serovar Ballum</name>
    <dbReference type="NCBI Taxonomy" id="280505"/>
    <lineage>
        <taxon>Bacteria</taxon>
        <taxon>Pseudomonadati</taxon>
        <taxon>Spirochaetota</taxon>
        <taxon>Spirochaetia</taxon>
        <taxon>Leptospirales</taxon>
        <taxon>Leptospiraceae</taxon>
        <taxon>Leptospira</taxon>
    </lineage>
</organism>
<name>A0A0S2INQ6_LEPBO</name>
<dbReference type="AlphaFoldDB" id="A0A0S2INQ6"/>
<evidence type="ECO:0000313" key="2">
    <source>
        <dbReference type="Proteomes" id="UP000058857"/>
    </source>
</evidence>
<dbReference type="Proteomes" id="UP000058857">
    <property type="component" value="Chromosome 1"/>
</dbReference>
<accession>A0A0S2INQ6</accession>
<evidence type="ECO:0000313" key="1">
    <source>
        <dbReference type="EMBL" id="ALO25290.1"/>
    </source>
</evidence>